<keyword evidence="10" id="KW-1185">Reference proteome</keyword>
<keyword evidence="4 7" id="KW-0472">Membrane</keyword>
<dbReference type="InterPro" id="IPR052337">
    <property type="entry name" value="SAT4-like"/>
</dbReference>
<evidence type="ECO:0000256" key="2">
    <source>
        <dbReference type="ARBA" id="ARBA00022692"/>
    </source>
</evidence>
<dbReference type="Proteomes" id="UP000250266">
    <property type="component" value="Unassembled WGS sequence"/>
</dbReference>
<name>A0A8E2E7Q4_9PEZI</name>
<reference evidence="9 10" key="1">
    <citation type="journal article" date="2016" name="Nat. Commun.">
        <title>Ectomycorrhizal ecology is imprinted in the genome of the dominant symbiotic fungus Cenococcum geophilum.</title>
        <authorList>
            <consortium name="DOE Joint Genome Institute"/>
            <person name="Peter M."/>
            <person name="Kohler A."/>
            <person name="Ohm R.A."/>
            <person name="Kuo A."/>
            <person name="Krutzmann J."/>
            <person name="Morin E."/>
            <person name="Arend M."/>
            <person name="Barry K.W."/>
            <person name="Binder M."/>
            <person name="Choi C."/>
            <person name="Clum A."/>
            <person name="Copeland A."/>
            <person name="Grisel N."/>
            <person name="Haridas S."/>
            <person name="Kipfer T."/>
            <person name="LaButti K."/>
            <person name="Lindquist E."/>
            <person name="Lipzen A."/>
            <person name="Maire R."/>
            <person name="Meier B."/>
            <person name="Mihaltcheva S."/>
            <person name="Molinier V."/>
            <person name="Murat C."/>
            <person name="Poggeler S."/>
            <person name="Quandt C.A."/>
            <person name="Sperisen C."/>
            <person name="Tritt A."/>
            <person name="Tisserant E."/>
            <person name="Crous P.W."/>
            <person name="Henrissat B."/>
            <person name="Nehls U."/>
            <person name="Egli S."/>
            <person name="Spatafora J.W."/>
            <person name="Grigoriev I.V."/>
            <person name="Martin F.M."/>
        </authorList>
    </citation>
    <scope>NUCLEOTIDE SEQUENCE [LARGE SCALE GENOMIC DNA]</scope>
    <source>
        <strain evidence="9 10">CBS 459.81</strain>
    </source>
</reference>
<comment type="subcellular location">
    <subcellularLocation>
        <location evidence="1">Membrane</location>
        <topology evidence="1">Multi-pass membrane protein</topology>
    </subcellularLocation>
</comment>
<evidence type="ECO:0000256" key="1">
    <source>
        <dbReference type="ARBA" id="ARBA00004141"/>
    </source>
</evidence>
<dbReference type="AlphaFoldDB" id="A0A8E2E7Q4"/>
<dbReference type="GO" id="GO:0016020">
    <property type="term" value="C:membrane"/>
    <property type="evidence" value="ECO:0007669"/>
    <property type="project" value="UniProtKB-SubCell"/>
</dbReference>
<feature type="transmembrane region" description="Helical" evidence="7">
    <location>
        <begin position="15"/>
        <end position="39"/>
    </location>
</feature>
<keyword evidence="3 7" id="KW-1133">Transmembrane helix</keyword>
<evidence type="ECO:0000256" key="4">
    <source>
        <dbReference type="ARBA" id="ARBA00023136"/>
    </source>
</evidence>
<dbReference type="OrthoDB" id="5401779at2759"/>
<keyword evidence="2 7" id="KW-0812">Transmembrane</keyword>
<evidence type="ECO:0000256" key="6">
    <source>
        <dbReference type="SAM" id="MobiDB-lite"/>
    </source>
</evidence>
<sequence length="384" mass="42020">MVMPETVSAQPETRVAFILGFTISLTVLTLIVLAMRIYARVSIIGQFRVEDWLVVGAAFGIVIESTSGCVSTKYGAGYHTQDMKPEWAVPYSKLSFTSGMSFPICVTLPKLSLCLTYLRIFPSRGNRIFCHVAIVYLISWMVASSLAIIFGCSPTAASLNPTIRPATCINMRKFYIASGSLNTLSDFLVYLAPTRQLWNAKLPKRKRIELITVFASGCIVCVAGIVRLVYLQIVFTSPDFAYNGAIIWVTASIEMNVGFICSCLHAVKPLIGAWFPNLFASNSGSNSNCVFFFDNIHGNALDKCSFPFQTLYNGQESPVTVPTQAAKNPFGNKSGECVPMEGSDTTMLHTSNNYATWDTERETAWTTSNEDASSAIHTPDATAT</sequence>
<evidence type="ECO:0000256" key="3">
    <source>
        <dbReference type="ARBA" id="ARBA00022989"/>
    </source>
</evidence>
<evidence type="ECO:0000313" key="9">
    <source>
        <dbReference type="EMBL" id="OCK78848.1"/>
    </source>
</evidence>
<proteinExistence type="inferred from homology"/>
<dbReference type="InterPro" id="IPR049326">
    <property type="entry name" value="Rhodopsin_dom_fungi"/>
</dbReference>
<dbReference type="EMBL" id="KV745037">
    <property type="protein sequence ID" value="OCK78848.1"/>
    <property type="molecule type" value="Genomic_DNA"/>
</dbReference>
<feature type="transmembrane region" description="Helical" evidence="7">
    <location>
        <begin position="213"/>
        <end position="233"/>
    </location>
</feature>
<feature type="transmembrane region" description="Helical" evidence="7">
    <location>
        <begin position="245"/>
        <end position="267"/>
    </location>
</feature>
<comment type="similarity">
    <text evidence="5">Belongs to the SAT4 family.</text>
</comment>
<gene>
    <name evidence="9" type="ORF">K432DRAFT_394435</name>
</gene>
<feature type="region of interest" description="Disordered" evidence="6">
    <location>
        <begin position="364"/>
        <end position="384"/>
    </location>
</feature>
<organism evidence="9 10">
    <name type="scientific">Lepidopterella palustris CBS 459.81</name>
    <dbReference type="NCBI Taxonomy" id="1314670"/>
    <lineage>
        <taxon>Eukaryota</taxon>
        <taxon>Fungi</taxon>
        <taxon>Dikarya</taxon>
        <taxon>Ascomycota</taxon>
        <taxon>Pezizomycotina</taxon>
        <taxon>Dothideomycetes</taxon>
        <taxon>Pleosporomycetidae</taxon>
        <taxon>Mytilinidiales</taxon>
        <taxon>Argynnaceae</taxon>
        <taxon>Lepidopterella</taxon>
    </lineage>
</organism>
<dbReference type="PANTHER" id="PTHR33048:SF129">
    <property type="entry name" value="INTEGRAL MEMBRANE PROTEIN-RELATED"/>
    <property type="match status" value="1"/>
</dbReference>
<dbReference type="Pfam" id="PF20684">
    <property type="entry name" value="Fung_rhodopsin"/>
    <property type="match status" value="1"/>
</dbReference>
<evidence type="ECO:0000256" key="7">
    <source>
        <dbReference type="SAM" id="Phobius"/>
    </source>
</evidence>
<evidence type="ECO:0000313" key="10">
    <source>
        <dbReference type="Proteomes" id="UP000250266"/>
    </source>
</evidence>
<feature type="transmembrane region" description="Helical" evidence="7">
    <location>
        <begin position="94"/>
        <end position="116"/>
    </location>
</feature>
<feature type="transmembrane region" description="Helical" evidence="7">
    <location>
        <begin position="128"/>
        <end position="150"/>
    </location>
</feature>
<evidence type="ECO:0000259" key="8">
    <source>
        <dbReference type="Pfam" id="PF20684"/>
    </source>
</evidence>
<dbReference type="PANTHER" id="PTHR33048">
    <property type="entry name" value="PTH11-LIKE INTEGRAL MEMBRANE PROTEIN (AFU_ORTHOLOGUE AFUA_5G11245)"/>
    <property type="match status" value="1"/>
</dbReference>
<protein>
    <recommendedName>
        <fullName evidence="8">Rhodopsin domain-containing protein</fullName>
    </recommendedName>
</protein>
<evidence type="ECO:0000256" key="5">
    <source>
        <dbReference type="ARBA" id="ARBA00038359"/>
    </source>
</evidence>
<accession>A0A8E2E7Q4</accession>
<feature type="transmembrane region" description="Helical" evidence="7">
    <location>
        <begin position="174"/>
        <end position="192"/>
    </location>
</feature>
<feature type="transmembrane region" description="Helical" evidence="7">
    <location>
        <begin position="51"/>
        <end position="74"/>
    </location>
</feature>
<feature type="domain" description="Rhodopsin" evidence="8">
    <location>
        <begin position="35"/>
        <end position="271"/>
    </location>
</feature>